<dbReference type="SUPFAM" id="SSF53474">
    <property type="entry name" value="alpha/beta-Hydrolases"/>
    <property type="match status" value="1"/>
</dbReference>
<dbReference type="InterPro" id="IPR029058">
    <property type="entry name" value="AB_hydrolase_fold"/>
</dbReference>
<evidence type="ECO:0008006" key="2">
    <source>
        <dbReference type="Google" id="ProtNLM"/>
    </source>
</evidence>
<dbReference type="AlphaFoldDB" id="A0AAT9HP02"/>
<protein>
    <recommendedName>
        <fullName evidence="2">Alpha/beta hydrolase</fullName>
    </recommendedName>
</protein>
<evidence type="ECO:0000313" key="1">
    <source>
        <dbReference type="EMBL" id="BFO19059.1"/>
    </source>
</evidence>
<reference evidence="1" key="2">
    <citation type="submission" date="2024-07" db="EMBL/GenBank/DDBJ databases">
        <title>Streptomyces haneummycinica sp. nov., a new antibiotic-producing actinobacterium isolated from marine sediment.</title>
        <authorList>
            <person name="Uemura M."/>
            <person name="Hamada M."/>
            <person name="Hirano S."/>
            <person name="Kobayashi K."/>
            <person name="Ohshiro T."/>
            <person name="Kobayashi T."/>
            <person name="Terahara T."/>
        </authorList>
    </citation>
    <scope>NUCLEOTIDE SEQUENCE</scope>
    <source>
        <strain evidence="1">KM77-8</strain>
    </source>
</reference>
<dbReference type="Gene3D" id="3.40.50.1820">
    <property type="entry name" value="alpha/beta hydrolase"/>
    <property type="match status" value="1"/>
</dbReference>
<name>A0AAT9HP02_9ACTN</name>
<proteinExistence type="predicted"/>
<sequence length="74" mass="7908">MPVTGTWARVPGIGVPVLTVNGALDAGDLIAGAERFAGAVREGRSVLVDGVAHYPNLERPEELNRILLDFLRDL</sequence>
<organism evidence="1">
    <name type="scientific">Streptomyces haneummycinicus</name>
    <dbReference type="NCBI Taxonomy" id="3074435"/>
    <lineage>
        <taxon>Bacteria</taxon>
        <taxon>Bacillati</taxon>
        <taxon>Actinomycetota</taxon>
        <taxon>Actinomycetes</taxon>
        <taxon>Kitasatosporales</taxon>
        <taxon>Streptomycetaceae</taxon>
        <taxon>Streptomyces</taxon>
    </lineage>
</organism>
<gene>
    <name evidence="1" type="ORF">SHKM778_54470</name>
</gene>
<accession>A0AAT9HP02</accession>
<dbReference type="EMBL" id="AP035768">
    <property type="protein sequence ID" value="BFO19059.1"/>
    <property type="molecule type" value="Genomic_DNA"/>
</dbReference>
<reference evidence="1" key="1">
    <citation type="submission" date="2024-06" db="EMBL/GenBank/DDBJ databases">
        <authorList>
            <consortium name="consrtm"/>
            <person name="Uemura M."/>
            <person name="Terahara T."/>
        </authorList>
    </citation>
    <scope>NUCLEOTIDE SEQUENCE</scope>
    <source>
        <strain evidence="1">KM77-8</strain>
    </source>
</reference>